<proteinExistence type="predicted"/>
<evidence type="ECO:0000313" key="3">
    <source>
        <dbReference type="EMBL" id="PLB53389.1"/>
    </source>
</evidence>
<feature type="transmembrane region" description="Helical" evidence="2">
    <location>
        <begin position="38"/>
        <end position="54"/>
    </location>
</feature>
<accession>A0A2I2GKK8</accession>
<keyword evidence="4" id="KW-1185">Reference proteome</keyword>
<evidence type="ECO:0000256" key="2">
    <source>
        <dbReference type="SAM" id="Phobius"/>
    </source>
</evidence>
<dbReference type="Proteomes" id="UP000234275">
    <property type="component" value="Unassembled WGS sequence"/>
</dbReference>
<keyword evidence="2" id="KW-0472">Membrane</keyword>
<comment type="caution">
    <text evidence="3">The sequence shown here is derived from an EMBL/GenBank/DDBJ whole genome shotgun (WGS) entry which is preliminary data.</text>
</comment>
<dbReference type="EMBL" id="MSFO01000002">
    <property type="protein sequence ID" value="PLB53389.1"/>
    <property type="molecule type" value="Genomic_DNA"/>
</dbReference>
<dbReference type="RefSeq" id="XP_024708691.1">
    <property type="nucleotide sequence ID" value="XM_024848853.1"/>
</dbReference>
<dbReference type="GeneID" id="36556552"/>
<keyword evidence="2" id="KW-1133">Transmembrane helix</keyword>
<gene>
    <name evidence="3" type="ORF">P170DRAFT_435034</name>
</gene>
<name>A0A2I2GKK8_9EURO</name>
<evidence type="ECO:0000256" key="1">
    <source>
        <dbReference type="SAM" id="MobiDB-lite"/>
    </source>
</evidence>
<sequence length="63" mass="7064">MWRENQKCRTRDNAIPQPRKSRIGESSRKQASKQRGKGKLAAVALIVFLAYPLVPPSQCDPVS</sequence>
<keyword evidence="2" id="KW-0812">Transmembrane</keyword>
<reference evidence="3 4" key="1">
    <citation type="submission" date="2016-12" db="EMBL/GenBank/DDBJ databases">
        <title>The genomes of Aspergillus section Nigri reveals drivers in fungal speciation.</title>
        <authorList>
            <consortium name="DOE Joint Genome Institute"/>
            <person name="Vesth T.C."/>
            <person name="Nybo J."/>
            <person name="Theobald S."/>
            <person name="Brandl J."/>
            <person name="Frisvad J.C."/>
            <person name="Nielsen K.F."/>
            <person name="Lyhne E.K."/>
            <person name="Kogle M.E."/>
            <person name="Kuo A."/>
            <person name="Riley R."/>
            <person name="Clum A."/>
            <person name="Nolan M."/>
            <person name="Lipzen A."/>
            <person name="Salamov A."/>
            <person name="Henrissat B."/>
            <person name="Wiebenga A."/>
            <person name="De Vries R.P."/>
            <person name="Grigoriev I.V."/>
            <person name="Mortensen U.H."/>
            <person name="Andersen M.R."/>
            <person name="Baker S.E."/>
        </authorList>
    </citation>
    <scope>NUCLEOTIDE SEQUENCE [LARGE SCALE GENOMIC DNA]</scope>
    <source>
        <strain evidence="3 4">IBT 23096</strain>
    </source>
</reference>
<dbReference type="VEuPathDB" id="FungiDB:P170DRAFT_435034"/>
<feature type="compositionally biased region" description="Basic and acidic residues" evidence="1">
    <location>
        <begin position="1"/>
        <end position="12"/>
    </location>
</feature>
<protein>
    <submittedName>
        <fullName evidence="3">Uncharacterized protein</fullName>
    </submittedName>
</protein>
<evidence type="ECO:0000313" key="4">
    <source>
        <dbReference type="Proteomes" id="UP000234275"/>
    </source>
</evidence>
<organism evidence="3 4">
    <name type="scientific">Aspergillus steynii IBT 23096</name>
    <dbReference type="NCBI Taxonomy" id="1392250"/>
    <lineage>
        <taxon>Eukaryota</taxon>
        <taxon>Fungi</taxon>
        <taxon>Dikarya</taxon>
        <taxon>Ascomycota</taxon>
        <taxon>Pezizomycotina</taxon>
        <taxon>Eurotiomycetes</taxon>
        <taxon>Eurotiomycetidae</taxon>
        <taxon>Eurotiales</taxon>
        <taxon>Aspergillaceae</taxon>
        <taxon>Aspergillus</taxon>
        <taxon>Aspergillus subgen. Circumdati</taxon>
    </lineage>
</organism>
<dbReference type="AlphaFoldDB" id="A0A2I2GKK8"/>
<feature type="region of interest" description="Disordered" evidence="1">
    <location>
        <begin position="1"/>
        <end position="37"/>
    </location>
</feature>